<sequence length="92" mass="9522">MPGHEVVLVAAVGVPGGVGVVLEEIDVARDALLVQAAFGVDEQPFEDAFAGLVVGHQFGDVVAFRCGVFRMRTHIEIEAGAVPQKDIAAAAP</sequence>
<reference evidence="1" key="1">
    <citation type="submission" date="2022-09" db="EMBL/GenBank/DDBJ databases">
        <title>Whole genome shotgun sequence of Streptomyces albidoflavus NBRC 12854.</title>
        <authorList>
            <person name="Komaki H."/>
            <person name="Tamura T."/>
        </authorList>
    </citation>
    <scope>NUCLEOTIDE SEQUENCE</scope>
    <source>
        <strain evidence="1">NBRC 12854</strain>
    </source>
</reference>
<accession>A0AA37FAN3</accession>
<name>A0AA37FAN3_9ACTN</name>
<gene>
    <name evidence="1" type="ORF">ScoT_00080</name>
</gene>
<organism evidence="1 2">
    <name type="scientific">Streptomyces albidoflavus</name>
    <dbReference type="NCBI Taxonomy" id="1886"/>
    <lineage>
        <taxon>Bacteria</taxon>
        <taxon>Bacillati</taxon>
        <taxon>Actinomycetota</taxon>
        <taxon>Actinomycetes</taxon>
        <taxon>Kitasatosporales</taxon>
        <taxon>Streptomycetaceae</taxon>
        <taxon>Streptomyces</taxon>
        <taxon>Streptomyces albidoflavus group</taxon>
    </lineage>
</organism>
<dbReference type="AlphaFoldDB" id="A0AA37FAN3"/>
<evidence type="ECO:0000313" key="1">
    <source>
        <dbReference type="EMBL" id="GHI43834.1"/>
    </source>
</evidence>
<dbReference type="Proteomes" id="UP001051844">
    <property type="component" value="Unassembled WGS sequence"/>
</dbReference>
<proteinExistence type="predicted"/>
<comment type="caution">
    <text evidence="1">The sequence shown here is derived from an EMBL/GenBank/DDBJ whole genome shotgun (WGS) entry which is preliminary data.</text>
</comment>
<evidence type="ECO:0000313" key="2">
    <source>
        <dbReference type="Proteomes" id="UP001051844"/>
    </source>
</evidence>
<protein>
    <submittedName>
        <fullName evidence="1">Uncharacterized protein</fullName>
    </submittedName>
</protein>
<dbReference type="EMBL" id="BNDZ01000001">
    <property type="protein sequence ID" value="GHI43834.1"/>
    <property type="molecule type" value="Genomic_DNA"/>
</dbReference>